<dbReference type="Pfam" id="PF02541">
    <property type="entry name" value="Ppx-GppA"/>
    <property type="match status" value="1"/>
</dbReference>
<dbReference type="AlphaFoldDB" id="A0A9Q1QM63"/>
<dbReference type="OrthoDB" id="2014654at2759"/>
<dbReference type="Proteomes" id="UP001153076">
    <property type="component" value="Unassembled WGS sequence"/>
</dbReference>
<dbReference type="CDD" id="cd24006">
    <property type="entry name" value="ASKHA_NBD_PPX_GppA"/>
    <property type="match status" value="1"/>
</dbReference>
<dbReference type="InterPro" id="IPR003695">
    <property type="entry name" value="Ppx_GppA_N"/>
</dbReference>
<comment type="caution">
    <text evidence="2">The sequence shown here is derived from an EMBL/GenBank/DDBJ whole genome shotgun (WGS) entry which is preliminary data.</text>
</comment>
<evidence type="ECO:0000313" key="3">
    <source>
        <dbReference type="Proteomes" id="UP001153076"/>
    </source>
</evidence>
<dbReference type="SUPFAM" id="SSF53067">
    <property type="entry name" value="Actin-like ATPase domain"/>
    <property type="match status" value="2"/>
</dbReference>
<dbReference type="PANTHER" id="PTHR30005">
    <property type="entry name" value="EXOPOLYPHOSPHATASE"/>
    <property type="match status" value="1"/>
</dbReference>
<dbReference type="GO" id="GO:0016462">
    <property type="term" value="F:pyrophosphatase activity"/>
    <property type="evidence" value="ECO:0007669"/>
    <property type="project" value="TreeGrafter"/>
</dbReference>
<organism evidence="2 3">
    <name type="scientific">Carnegiea gigantea</name>
    <dbReference type="NCBI Taxonomy" id="171969"/>
    <lineage>
        <taxon>Eukaryota</taxon>
        <taxon>Viridiplantae</taxon>
        <taxon>Streptophyta</taxon>
        <taxon>Embryophyta</taxon>
        <taxon>Tracheophyta</taxon>
        <taxon>Spermatophyta</taxon>
        <taxon>Magnoliopsida</taxon>
        <taxon>eudicotyledons</taxon>
        <taxon>Gunneridae</taxon>
        <taxon>Pentapetalae</taxon>
        <taxon>Caryophyllales</taxon>
        <taxon>Cactineae</taxon>
        <taxon>Cactaceae</taxon>
        <taxon>Cactoideae</taxon>
        <taxon>Echinocereeae</taxon>
        <taxon>Carnegiea</taxon>
    </lineage>
</organism>
<dbReference type="Gene3D" id="3.30.420.40">
    <property type="match status" value="1"/>
</dbReference>
<evidence type="ECO:0000313" key="2">
    <source>
        <dbReference type="EMBL" id="KAJ8447793.1"/>
    </source>
</evidence>
<dbReference type="Gene3D" id="3.30.420.150">
    <property type="entry name" value="Exopolyphosphatase. Domain 2"/>
    <property type="match status" value="1"/>
</dbReference>
<feature type="domain" description="Ppx/GppA phosphatase N-terminal" evidence="1">
    <location>
        <begin position="55"/>
        <end position="323"/>
    </location>
</feature>
<proteinExistence type="predicted"/>
<dbReference type="InterPro" id="IPR043129">
    <property type="entry name" value="ATPase_NBD"/>
</dbReference>
<protein>
    <recommendedName>
        <fullName evidence="1">Ppx/GppA phosphatase N-terminal domain-containing protein</fullName>
    </recommendedName>
</protein>
<dbReference type="EMBL" id="JAKOGI010000035">
    <property type="protein sequence ID" value="KAJ8447793.1"/>
    <property type="molecule type" value="Genomic_DNA"/>
</dbReference>
<dbReference type="PANTHER" id="PTHR30005:SF0">
    <property type="entry name" value="RETROGRADE REGULATION PROTEIN 2"/>
    <property type="match status" value="1"/>
</dbReference>
<accession>A0A9Q1QM63</accession>
<reference evidence="2" key="1">
    <citation type="submission" date="2022-04" db="EMBL/GenBank/DDBJ databases">
        <title>Carnegiea gigantea Genome sequencing and assembly v2.</title>
        <authorList>
            <person name="Copetti D."/>
            <person name="Sanderson M.J."/>
            <person name="Burquez A."/>
            <person name="Wojciechowski M.F."/>
        </authorList>
    </citation>
    <scope>NUCLEOTIDE SEQUENCE</scope>
    <source>
        <strain evidence="2">SGP5-SGP5p</strain>
        <tissue evidence="2">Aerial part</tissue>
    </source>
</reference>
<keyword evidence="3" id="KW-1185">Reference proteome</keyword>
<evidence type="ECO:0000259" key="1">
    <source>
        <dbReference type="Pfam" id="PF02541"/>
    </source>
</evidence>
<sequence>MTIHPQPSNLFASIDMGTHSFKLIIVYFDPTTSKLTTLLRRSHPVVIGLDSSSSSPPLLSPDCETRAIEVVRKFRTILCAHNVRWVRAVATSAIREAGNGSSFVNKVRENLGFDFEVNVLSGVEEAKLSYLGVLQFLPVQEKRVLTLDIGGGSTEIVIADHGEVVFAESLKLGHVTLTQKFGEGNLLGLRAYVRERVGASGLVDKVKDLGFEVAIGSSGTIRAEAKAIWSSYDSNKGENLRLLVEGAKRNLWWFDREELTGLVERLCGESEKERFRRDGFFGKRSEYIVAGVVLLEVILDLLGIRKMQVSGYALAEGIVAQMISEACGGCDLNANVKWKSVVRLAMSFNGSDRMNASGQCTLIAKVGLEYDQLDGYTVDEIQLIALLVKHHRKKFITFHGSFLHGFEGEGLVKEDDQPLLPDKGSTTKDIEKKLRKEEKYFEVVMTPGHSAKVNAISE</sequence>
<gene>
    <name evidence="2" type="ORF">Cgig2_015156</name>
</gene>
<dbReference type="InterPro" id="IPR050273">
    <property type="entry name" value="GppA/Ppx_hydrolase"/>
</dbReference>
<name>A0A9Q1QM63_9CARY</name>